<dbReference type="EMBL" id="JBBPBM010000024">
    <property type="protein sequence ID" value="KAK8542174.1"/>
    <property type="molecule type" value="Genomic_DNA"/>
</dbReference>
<keyword evidence="2" id="KW-1185">Reference proteome</keyword>
<reference evidence="1 2" key="1">
    <citation type="journal article" date="2024" name="G3 (Bethesda)">
        <title>Genome assembly of Hibiscus sabdariffa L. provides insights into metabolisms of medicinal natural products.</title>
        <authorList>
            <person name="Kim T."/>
        </authorList>
    </citation>
    <scope>NUCLEOTIDE SEQUENCE [LARGE SCALE GENOMIC DNA]</scope>
    <source>
        <strain evidence="1">TK-2024</strain>
        <tissue evidence="1">Old leaves</tissue>
    </source>
</reference>
<accession>A0ABR2DL78</accession>
<dbReference type="InterPro" id="IPR024943">
    <property type="entry name" value="Enhancer_polycomb"/>
</dbReference>
<proteinExistence type="predicted"/>
<name>A0ABR2DL78_9ROSI</name>
<evidence type="ECO:0000313" key="2">
    <source>
        <dbReference type="Proteomes" id="UP001472677"/>
    </source>
</evidence>
<sequence length="218" mass="24300">MYSLCCVSKSLNGSDKTDFLVSKVVSDRASKLIGQNGQSFRLSQRRKSSLRRMRASNPSLFGVLKASGTLMSDLNVDSSRCSANILVIEPDICDKEKGAIVTLELSTSREWLLVVKKDGSTKTEPFSRIFTRNVLSVTLDLQLLRLSLWAVPGVQDEEWLMKFNNELFPGNGHCEHLFSEGCFELIVDAFEKEAYLRSLDDNSNEEVAAAHRLDLASS</sequence>
<organism evidence="1 2">
    <name type="scientific">Hibiscus sabdariffa</name>
    <name type="common">roselle</name>
    <dbReference type="NCBI Taxonomy" id="183260"/>
    <lineage>
        <taxon>Eukaryota</taxon>
        <taxon>Viridiplantae</taxon>
        <taxon>Streptophyta</taxon>
        <taxon>Embryophyta</taxon>
        <taxon>Tracheophyta</taxon>
        <taxon>Spermatophyta</taxon>
        <taxon>Magnoliopsida</taxon>
        <taxon>eudicotyledons</taxon>
        <taxon>Gunneridae</taxon>
        <taxon>Pentapetalae</taxon>
        <taxon>rosids</taxon>
        <taxon>malvids</taxon>
        <taxon>Malvales</taxon>
        <taxon>Malvaceae</taxon>
        <taxon>Malvoideae</taxon>
        <taxon>Hibiscus</taxon>
    </lineage>
</organism>
<dbReference type="PANTHER" id="PTHR14898">
    <property type="entry name" value="ENHANCER OF POLYCOMB"/>
    <property type="match status" value="1"/>
</dbReference>
<dbReference type="Proteomes" id="UP001472677">
    <property type="component" value="Unassembled WGS sequence"/>
</dbReference>
<protein>
    <submittedName>
        <fullName evidence="1">Uncharacterized protein</fullName>
    </submittedName>
</protein>
<gene>
    <name evidence="1" type="ORF">V6N12_014777</name>
</gene>
<evidence type="ECO:0000313" key="1">
    <source>
        <dbReference type="EMBL" id="KAK8542174.1"/>
    </source>
</evidence>
<comment type="caution">
    <text evidence="1">The sequence shown here is derived from an EMBL/GenBank/DDBJ whole genome shotgun (WGS) entry which is preliminary data.</text>
</comment>